<dbReference type="AlphaFoldDB" id="A0A6P8ZQN9"/>
<accession>A0A6P8ZQN9</accession>
<evidence type="ECO:0000313" key="3">
    <source>
        <dbReference type="RefSeq" id="XP_034246183.1"/>
    </source>
</evidence>
<evidence type="ECO:0000313" key="5">
    <source>
        <dbReference type="RefSeq" id="XP_034246186.1"/>
    </source>
</evidence>
<evidence type="ECO:0000313" key="6">
    <source>
        <dbReference type="RefSeq" id="XP_034246187.1"/>
    </source>
</evidence>
<evidence type="ECO:0000313" key="7">
    <source>
        <dbReference type="RefSeq" id="XP_034246188.1"/>
    </source>
</evidence>
<sequence length="210" mass="23563">MGRGIVGHLVLVTSLLALRVSAATRSRADRDWQWQKSTRLVPKIHGVTDCSAKHYSTIDNVTILLGDDGGDYVTVRCTSHRVMKTISKFALIINRCQPGPVSAGSCEYYRTLTWTTGVCSFIEAKGVIWTTFVESFNPPAKCPIDQPHYEVVNGTINMKRLDTLTRGLNIEKHTWKVEVRLYNELRDLILCAIVVGEPRRMFVKKGVDSP</sequence>
<dbReference type="RefSeq" id="XP_034246189.1">
    <property type="nucleotide sequence ID" value="XM_034390298.1"/>
</dbReference>
<dbReference type="RefSeq" id="XP_034246188.1">
    <property type="nucleotide sequence ID" value="XM_034390297.1"/>
</dbReference>
<proteinExistence type="predicted"/>
<dbReference type="RefSeq" id="XP_034246184.1">
    <property type="nucleotide sequence ID" value="XM_034390293.1"/>
</dbReference>
<dbReference type="RefSeq" id="XP_034246187.1">
    <property type="nucleotide sequence ID" value="XM_034390296.1"/>
</dbReference>
<dbReference type="Proteomes" id="UP000515158">
    <property type="component" value="Unplaced"/>
</dbReference>
<gene>
    <name evidence="3 4 5 6 7 8" type="primary">LOC117648090</name>
</gene>
<evidence type="ECO:0000313" key="4">
    <source>
        <dbReference type="RefSeq" id="XP_034246184.1"/>
    </source>
</evidence>
<organism evidence="4">
    <name type="scientific">Thrips palmi</name>
    <name type="common">Melon thrips</name>
    <dbReference type="NCBI Taxonomy" id="161013"/>
    <lineage>
        <taxon>Eukaryota</taxon>
        <taxon>Metazoa</taxon>
        <taxon>Ecdysozoa</taxon>
        <taxon>Arthropoda</taxon>
        <taxon>Hexapoda</taxon>
        <taxon>Insecta</taxon>
        <taxon>Pterygota</taxon>
        <taxon>Neoptera</taxon>
        <taxon>Paraneoptera</taxon>
        <taxon>Thysanoptera</taxon>
        <taxon>Terebrantia</taxon>
        <taxon>Thripoidea</taxon>
        <taxon>Thripidae</taxon>
        <taxon>Thrips</taxon>
    </lineage>
</organism>
<feature type="signal peptide" evidence="1">
    <location>
        <begin position="1"/>
        <end position="22"/>
    </location>
</feature>
<feature type="chain" id="PRO_5044654910" evidence="1">
    <location>
        <begin position="23"/>
        <end position="210"/>
    </location>
</feature>
<keyword evidence="1" id="KW-0732">Signal</keyword>
<dbReference type="KEGG" id="tpal:117648090"/>
<dbReference type="GeneID" id="117648090"/>
<evidence type="ECO:0000313" key="8">
    <source>
        <dbReference type="RefSeq" id="XP_034246189.1"/>
    </source>
</evidence>
<name>A0A6P8ZQN9_THRPL</name>
<dbReference type="RefSeq" id="XP_034246186.1">
    <property type="nucleotide sequence ID" value="XM_034390295.1"/>
</dbReference>
<dbReference type="OrthoDB" id="6589387at2759"/>
<keyword evidence="2" id="KW-1185">Reference proteome</keyword>
<dbReference type="RefSeq" id="XP_034246183.1">
    <property type="nucleotide sequence ID" value="XM_034390292.1"/>
</dbReference>
<reference evidence="3 4" key="1">
    <citation type="submission" date="2025-04" db="UniProtKB">
        <authorList>
            <consortium name="RefSeq"/>
        </authorList>
    </citation>
    <scope>IDENTIFICATION</scope>
    <source>
        <tissue evidence="3 4">Total insect</tissue>
    </source>
</reference>
<evidence type="ECO:0000313" key="2">
    <source>
        <dbReference type="Proteomes" id="UP000515158"/>
    </source>
</evidence>
<evidence type="ECO:0000256" key="1">
    <source>
        <dbReference type="SAM" id="SignalP"/>
    </source>
</evidence>
<protein>
    <submittedName>
        <fullName evidence="3 4">Uncharacterized protein LOC117648090 isoform X1</fullName>
    </submittedName>
</protein>